<evidence type="ECO:0000256" key="1">
    <source>
        <dbReference type="SAM" id="MobiDB-lite"/>
    </source>
</evidence>
<evidence type="ECO:0000313" key="3">
    <source>
        <dbReference type="Proteomes" id="UP001151760"/>
    </source>
</evidence>
<sequence>MGRSTWPRRYGYIRNHIKTIKNDQARTQESEAYKKKPKNQSRSQKSQASILPFEEGRLHVKYLGVPLVSSRLIYRDCKELIEKVQHRIRDWKNKSLSAAGMLQLVKSVIGSMHVYWASVFILPSHVLLDFEQLMRNFLWAQGESQKGKSKVAWEVVCLPMKEGGLGVKRLKLFNIALMVPFRGNMTWGWKKILQLRPLIRDHIWFRIGDGATCSLWFDKWCSSSPLASVVTSRDIHRAGLDMSSKVKDVFYNGGWVWPIELSSKYPLLSTIVVPTVSTSLDTLEWHSDGGVSMPFSVAIVWDSMKVMAGLSNVMGSITVIVDTLIPMSKHRSARSVIAKLVVAACCYYIWQEQNFRLFKNKKRSPQHVIDCIKASARLKLLSCYFKKSKDAMEVIRLWGLPDSLIR</sequence>
<reference evidence="2" key="1">
    <citation type="journal article" date="2022" name="Int. J. Mol. Sci.">
        <title>Draft Genome of Tanacetum Coccineum: Genomic Comparison of Closely Related Tanacetum-Family Plants.</title>
        <authorList>
            <person name="Yamashiro T."/>
            <person name="Shiraishi A."/>
            <person name="Nakayama K."/>
            <person name="Satake H."/>
        </authorList>
    </citation>
    <scope>NUCLEOTIDE SEQUENCE</scope>
</reference>
<keyword evidence="3" id="KW-1185">Reference proteome</keyword>
<dbReference type="PANTHER" id="PTHR33116">
    <property type="entry name" value="REVERSE TRANSCRIPTASE ZINC-BINDING DOMAIN-CONTAINING PROTEIN-RELATED-RELATED"/>
    <property type="match status" value="1"/>
</dbReference>
<reference evidence="2" key="2">
    <citation type="submission" date="2022-01" db="EMBL/GenBank/DDBJ databases">
        <authorList>
            <person name="Yamashiro T."/>
            <person name="Shiraishi A."/>
            <person name="Satake H."/>
            <person name="Nakayama K."/>
        </authorList>
    </citation>
    <scope>NUCLEOTIDE SEQUENCE</scope>
</reference>
<dbReference type="EMBL" id="BQNB010019380">
    <property type="protein sequence ID" value="GJT84690.1"/>
    <property type="molecule type" value="Genomic_DNA"/>
</dbReference>
<evidence type="ECO:0008006" key="4">
    <source>
        <dbReference type="Google" id="ProtNLM"/>
    </source>
</evidence>
<dbReference type="PANTHER" id="PTHR33116:SF76">
    <property type="entry name" value="DUF4283 DOMAIN-CONTAINING PROTEIN"/>
    <property type="match status" value="1"/>
</dbReference>
<accession>A0ABQ5HBL0</accession>
<proteinExistence type="predicted"/>
<feature type="region of interest" description="Disordered" evidence="1">
    <location>
        <begin position="23"/>
        <end position="48"/>
    </location>
</feature>
<gene>
    <name evidence="2" type="ORF">Tco_1066407</name>
</gene>
<comment type="caution">
    <text evidence="2">The sequence shown here is derived from an EMBL/GenBank/DDBJ whole genome shotgun (WGS) entry which is preliminary data.</text>
</comment>
<dbReference type="Proteomes" id="UP001151760">
    <property type="component" value="Unassembled WGS sequence"/>
</dbReference>
<protein>
    <recommendedName>
        <fullName evidence="4">Reverse transcriptase zinc-binding domain-containing protein</fullName>
    </recommendedName>
</protein>
<feature type="compositionally biased region" description="Basic and acidic residues" evidence="1">
    <location>
        <begin position="23"/>
        <end position="34"/>
    </location>
</feature>
<evidence type="ECO:0000313" key="2">
    <source>
        <dbReference type="EMBL" id="GJT84690.1"/>
    </source>
</evidence>
<name>A0ABQ5HBL0_9ASTR</name>
<organism evidence="2 3">
    <name type="scientific">Tanacetum coccineum</name>
    <dbReference type="NCBI Taxonomy" id="301880"/>
    <lineage>
        <taxon>Eukaryota</taxon>
        <taxon>Viridiplantae</taxon>
        <taxon>Streptophyta</taxon>
        <taxon>Embryophyta</taxon>
        <taxon>Tracheophyta</taxon>
        <taxon>Spermatophyta</taxon>
        <taxon>Magnoliopsida</taxon>
        <taxon>eudicotyledons</taxon>
        <taxon>Gunneridae</taxon>
        <taxon>Pentapetalae</taxon>
        <taxon>asterids</taxon>
        <taxon>campanulids</taxon>
        <taxon>Asterales</taxon>
        <taxon>Asteraceae</taxon>
        <taxon>Asteroideae</taxon>
        <taxon>Anthemideae</taxon>
        <taxon>Anthemidinae</taxon>
        <taxon>Tanacetum</taxon>
    </lineage>
</organism>